<proteinExistence type="inferred from homology"/>
<dbReference type="InterPro" id="IPR051910">
    <property type="entry name" value="ComF/GntX_DNA_util-trans"/>
</dbReference>
<protein>
    <recommendedName>
        <fullName evidence="2">Phosphoribosyltransferase domain-containing protein</fullName>
    </recommendedName>
</protein>
<reference evidence="3 4" key="1">
    <citation type="journal article" date="2015" name="Microbiome">
        <title>Genomic resolution of linkages in carbon, nitrogen, and sulfur cycling among widespread estuary sediment bacteria.</title>
        <authorList>
            <person name="Baker B.J."/>
            <person name="Lazar C.S."/>
            <person name="Teske A.P."/>
            <person name="Dick G.J."/>
        </authorList>
    </citation>
    <scope>NUCLEOTIDE SEQUENCE [LARGE SCALE GENOMIC DNA]</scope>
    <source>
        <strain evidence="3">DG_26</strain>
    </source>
</reference>
<dbReference type="Proteomes" id="UP000051124">
    <property type="component" value="Unassembled WGS sequence"/>
</dbReference>
<comment type="caution">
    <text evidence="3">The sequence shown here is derived from an EMBL/GenBank/DDBJ whole genome shotgun (WGS) entry which is preliminary data.</text>
</comment>
<dbReference type="PANTHER" id="PTHR47505:SF1">
    <property type="entry name" value="DNA UTILIZATION PROTEIN YHGH"/>
    <property type="match status" value="1"/>
</dbReference>
<dbReference type="CDD" id="cd06223">
    <property type="entry name" value="PRTases_typeI"/>
    <property type="match status" value="1"/>
</dbReference>
<gene>
    <name evidence="3" type="ORF">AMJ40_01745</name>
</gene>
<dbReference type="Gene3D" id="3.40.50.2020">
    <property type="match status" value="1"/>
</dbReference>
<dbReference type="AlphaFoldDB" id="A0A0S7WKU3"/>
<dbReference type="PATRIC" id="fig|1703771.3.peg.166"/>
<dbReference type="InterPro" id="IPR029057">
    <property type="entry name" value="PRTase-like"/>
</dbReference>
<evidence type="ECO:0000313" key="3">
    <source>
        <dbReference type="EMBL" id="KPJ50788.1"/>
    </source>
</evidence>
<evidence type="ECO:0000259" key="2">
    <source>
        <dbReference type="Pfam" id="PF00156"/>
    </source>
</evidence>
<dbReference type="PANTHER" id="PTHR47505">
    <property type="entry name" value="DNA UTILIZATION PROTEIN YHGH"/>
    <property type="match status" value="1"/>
</dbReference>
<dbReference type="InterPro" id="IPR000836">
    <property type="entry name" value="PRTase_dom"/>
</dbReference>
<evidence type="ECO:0000313" key="4">
    <source>
        <dbReference type="Proteomes" id="UP000051124"/>
    </source>
</evidence>
<name>A0A0S7WKU3_UNCT6</name>
<feature type="domain" description="Phosphoribosyltransferase" evidence="2">
    <location>
        <begin position="34"/>
        <end position="119"/>
    </location>
</feature>
<accession>A0A0S7WKU3</accession>
<dbReference type="Pfam" id="PF00156">
    <property type="entry name" value="Pribosyltran"/>
    <property type="match status" value="1"/>
</dbReference>
<feature type="non-terminal residue" evidence="3">
    <location>
        <position position="1"/>
    </location>
</feature>
<dbReference type="SUPFAM" id="SSF53271">
    <property type="entry name" value="PRTase-like"/>
    <property type="match status" value="1"/>
</dbReference>
<sequence length="126" mass="13945">LILNDPCFSSTDLIIPVPLHPIRERERGYNQSRLLARAMSESTGFPLASDVLMRRRNTRSQTDFPPEERPDNVADAFAVRRPEVVEGKRVLLVDDVTTTGSTFHFCGTALLAVGVQEVYAISCAIA</sequence>
<dbReference type="EMBL" id="LIZT01000012">
    <property type="protein sequence ID" value="KPJ50788.1"/>
    <property type="molecule type" value="Genomic_DNA"/>
</dbReference>
<organism evidence="3 4">
    <name type="scientific">candidate division TA06 bacterium DG_26</name>
    <dbReference type="NCBI Taxonomy" id="1703771"/>
    <lineage>
        <taxon>Bacteria</taxon>
        <taxon>Bacteria division TA06</taxon>
    </lineage>
</organism>
<comment type="similarity">
    <text evidence="1">Belongs to the ComF/GntX family.</text>
</comment>
<evidence type="ECO:0000256" key="1">
    <source>
        <dbReference type="ARBA" id="ARBA00008007"/>
    </source>
</evidence>